<proteinExistence type="predicted"/>
<dbReference type="AlphaFoldDB" id="A0A9X1ST24"/>
<dbReference type="RefSeq" id="WP_231440002.1">
    <property type="nucleotide sequence ID" value="NZ_JAJOMB010000003.1"/>
</dbReference>
<accession>A0A9X1ST24</accession>
<evidence type="ECO:0000313" key="2">
    <source>
        <dbReference type="EMBL" id="MCD5310826.1"/>
    </source>
</evidence>
<protein>
    <submittedName>
        <fullName evidence="2">Uncharacterized protein</fullName>
    </submittedName>
</protein>
<keyword evidence="1" id="KW-0812">Transmembrane</keyword>
<organism evidence="2 3">
    <name type="scientific">Kineosporia babensis</name>
    <dbReference type="NCBI Taxonomy" id="499548"/>
    <lineage>
        <taxon>Bacteria</taxon>
        <taxon>Bacillati</taxon>
        <taxon>Actinomycetota</taxon>
        <taxon>Actinomycetes</taxon>
        <taxon>Kineosporiales</taxon>
        <taxon>Kineosporiaceae</taxon>
        <taxon>Kineosporia</taxon>
    </lineage>
</organism>
<feature type="transmembrane region" description="Helical" evidence="1">
    <location>
        <begin position="7"/>
        <end position="26"/>
    </location>
</feature>
<gene>
    <name evidence="2" type="ORF">LR394_07965</name>
</gene>
<feature type="transmembrane region" description="Helical" evidence="1">
    <location>
        <begin position="32"/>
        <end position="52"/>
    </location>
</feature>
<sequence length="58" mass="6242">MTERQLNFCKVVSLPLCMASTLAALTMQGEPIAYPGMQALFSFLPVAGILAARWTGPQ</sequence>
<evidence type="ECO:0000313" key="3">
    <source>
        <dbReference type="Proteomes" id="UP001138997"/>
    </source>
</evidence>
<comment type="caution">
    <text evidence="2">The sequence shown here is derived from an EMBL/GenBank/DDBJ whole genome shotgun (WGS) entry which is preliminary data.</text>
</comment>
<reference evidence="2" key="1">
    <citation type="submission" date="2021-11" db="EMBL/GenBank/DDBJ databases">
        <title>Streptomyces corallinus and Kineosporia corallina sp. nov., two new coral-derived marine actinobacteria.</title>
        <authorList>
            <person name="Buangrab K."/>
            <person name="Sutthacheep M."/>
            <person name="Yeemin T."/>
            <person name="Harunari E."/>
            <person name="Igarashi Y."/>
            <person name="Sripreechasak P."/>
            <person name="Kanchanasin P."/>
            <person name="Tanasupawat S."/>
            <person name="Phongsopitanun W."/>
        </authorList>
    </citation>
    <scope>NUCLEOTIDE SEQUENCE</scope>
    <source>
        <strain evidence="2">JCM 31032</strain>
    </source>
</reference>
<keyword evidence="1" id="KW-0472">Membrane</keyword>
<keyword evidence="1" id="KW-1133">Transmembrane helix</keyword>
<dbReference type="Proteomes" id="UP001138997">
    <property type="component" value="Unassembled WGS sequence"/>
</dbReference>
<name>A0A9X1ST24_9ACTN</name>
<evidence type="ECO:0000256" key="1">
    <source>
        <dbReference type="SAM" id="Phobius"/>
    </source>
</evidence>
<dbReference type="EMBL" id="JAJOMB010000003">
    <property type="protein sequence ID" value="MCD5310826.1"/>
    <property type="molecule type" value="Genomic_DNA"/>
</dbReference>
<keyword evidence="3" id="KW-1185">Reference proteome</keyword>